<keyword evidence="7" id="KW-0539">Nucleus</keyword>
<evidence type="ECO:0000256" key="6">
    <source>
        <dbReference type="ARBA" id="ARBA00023163"/>
    </source>
</evidence>
<dbReference type="GO" id="GO:0016592">
    <property type="term" value="C:mediator complex"/>
    <property type="evidence" value="ECO:0007669"/>
    <property type="project" value="TreeGrafter"/>
</dbReference>
<keyword evidence="13" id="KW-1185">Reference proteome</keyword>
<evidence type="ECO:0000256" key="4">
    <source>
        <dbReference type="ARBA" id="ARBA00023015"/>
    </source>
</evidence>
<proteinExistence type="inferred from homology"/>
<evidence type="ECO:0000256" key="3">
    <source>
        <dbReference type="ARBA" id="ARBA00019664"/>
    </source>
</evidence>
<keyword evidence="10" id="KW-0175">Coiled coil</keyword>
<evidence type="ECO:0000256" key="1">
    <source>
        <dbReference type="ARBA" id="ARBA00004123"/>
    </source>
</evidence>
<dbReference type="AlphaFoldDB" id="A0A443SK47"/>
<dbReference type="OrthoDB" id="10067025at2759"/>
<organism evidence="12 13">
    <name type="scientific">Leptotrombidium deliense</name>
    <dbReference type="NCBI Taxonomy" id="299467"/>
    <lineage>
        <taxon>Eukaryota</taxon>
        <taxon>Metazoa</taxon>
        <taxon>Ecdysozoa</taxon>
        <taxon>Arthropoda</taxon>
        <taxon>Chelicerata</taxon>
        <taxon>Arachnida</taxon>
        <taxon>Acari</taxon>
        <taxon>Acariformes</taxon>
        <taxon>Trombidiformes</taxon>
        <taxon>Prostigmata</taxon>
        <taxon>Anystina</taxon>
        <taxon>Parasitengona</taxon>
        <taxon>Trombiculoidea</taxon>
        <taxon>Trombiculidae</taxon>
        <taxon>Leptotrombidium</taxon>
    </lineage>
</organism>
<comment type="similarity">
    <text evidence="2">Belongs to the Mediator complex subunit 30 family.</text>
</comment>
<evidence type="ECO:0000256" key="10">
    <source>
        <dbReference type="SAM" id="Coils"/>
    </source>
</evidence>
<comment type="subcellular location">
    <subcellularLocation>
        <location evidence="1">Nucleus</location>
    </subcellularLocation>
</comment>
<protein>
    <recommendedName>
        <fullName evidence="3">Mediator of RNA polymerase II transcription subunit 30</fullName>
    </recommendedName>
    <alternativeName>
        <fullName evidence="9">Mediator complex subunit 30</fullName>
    </alternativeName>
</protein>
<dbReference type="GO" id="GO:0003712">
    <property type="term" value="F:transcription coregulator activity"/>
    <property type="evidence" value="ECO:0007669"/>
    <property type="project" value="TreeGrafter"/>
</dbReference>
<accession>A0A443SK47</accession>
<name>A0A443SK47_9ACAR</name>
<evidence type="ECO:0000256" key="7">
    <source>
        <dbReference type="ARBA" id="ARBA00023242"/>
    </source>
</evidence>
<comment type="function">
    <text evidence="8">Component of the Mediator complex, a coactivator involved in the regulated transcription of nearly all RNA polymerase II-dependent genes. Mediator functions as a bridge to convey information from gene-specific regulatory proteins to the basal RNA polymerase II transcription machinery. Mediator is recruited to promoters by direct interactions with regulatory proteins and serves as a scaffold for the assembly of a functional preinitiation complex with RNA polymerase II and the general transcription factors.</text>
</comment>
<feature type="coiled-coil region" evidence="10">
    <location>
        <begin position="193"/>
        <end position="244"/>
    </location>
</feature>
<dbReference type="EMBL" id="NCKV01001690">
    <property type="protein sequence ID" value="RWS27904.1"/>
    <property type="molecule type" value="Genomic_DNA"/>
</dbReference>
<keyword evidence="6" id="KW-0804">Transcription</keyword>
<evidence type="ECO:0000313" key="12">
    <source>
        <dbReference type="EMBL" id="RWS27904.1"/>
    </source>
</evidence>
<dbReference type="STRING" id="299467.A0A443SK47"/>
<feature type="region of interest" description="Disordered" evidence="11">
    <location>
        <begin position="1"/>
        <end position="20"/>
    </location>
</feature>
<gene>
    <name evidence="12" type="ORF">B4U80_06079</name>
</gene>
<evidence type="ECO:0000256" key="8">
    <source>
        <dbReference type="ARBA" id="ARBA00025687"/>
    </source>
</evidence>
<evidence type="ECO:0000256" key="11">
    <source>
        <dbReference type="SAM" id="MobiDB-lite"/>
    </source>
</evidence>
<evidence type="ECO:0000256" key="2">
    <source>
        <dbReference type="ARBA" id="ARBA00010606"/>
    </source>
</evidence>
<dbReference type="Pfam" id="PF11315">
    <property type="entry name" value="Med30"/>
    <property type="match status" value="1"/>
</dbReference>
<evidence type="ECO:0000313" key="13">
    <source>
        <dbReference type="Proteomes" id="UP000288716"/>
    </source>
</evidence>
<sequence>MNRAAMQQSMQYNPNTQMMGNPQMMSTVTVPQSMPPMHSQTADMSQSGGQIPNQVSMNAPMGQPQQHLSMNNPVMNPMVQIGMNSGMTNAVPPNPQPQQRELPNPILLCRFGQETVQEIVAKTSELFNFLKTMHLPNGTQVSITSQEDKKVKTQEVLKVIATLFKRLRKLYEKCNEACSGMEYIQMESLIPWREDCELNAKQLQEEKKLTENVKYLSEEHRGYIEQLRIRNRHIKELIDNLRSIVWEINTMLAMRKM</sequence>
<keyword evidence="4" id="KW-0805">Transcription regulation</keyword>
<dbReference type="PANTHER" id="PTHR31705">
    <property type="entry name" value="MEDIATOR OF RNA POLYMERASE II TRANSCRIPTION SUBUNIT 30"/>
    <property type="match status" value="1"/>
</dbReference>
<comment type="caution">
    <text evidence="12">The sequence shown here is derived from an EMBL/GenBank/DDBJ whole genome shotgun (WGS) entry which is preliminary data.</text>
</comment>
<dbReference type="VEuPathDB" id="VectorBase:LDEU004137"/>
<evidence type="ECO:0000256" key="5">
    <source>
        <dbReference type="ARBA" id="ARBA00023159"/>
    </source>
</evidence>
<dbReference type="GO" id="GO:0045893">
    <property type="term" value="P:positive regulation of DNA-templated transcription"/>
    <property type="evidence" value="ECO:0007669"/>
    <property type="project" value="TreeGrafter"/>
</dbReference>
<reference evidence="12 13" key="1">
    <citation type="journal article" date="2018" name="Gigascience">
        <title>Genomes of trombidid mites reveal novel predicted allergens and laterally-transferred genes associated with secondary metabolism.</title>
        <authorList>
            <person name="Dong X."/>
            <person name="Chaisiri K."/>
            <person name="Xia D."/>
            <person name="Armstrong S.D."/>
            <person name="Fang Y."/>
            <person name="Donnelly M.J."/>
            <person name="Kadowaki T."/>
            <person name="McGarry J.W."/>
            <person name="Darby A.C."/>
            <person name="Makepeace B.L."/>
        </authorList>
    </citation>
    <scope>NUCLEOTIDE SEQUENCE [LARGE SCALE GENOMIC DNA]</scope>
    <source>
        <strain evidence="12">UoL-UT</strain>
    </source>
</reference>
<dbReference type="PANTHER" id="PTHR31705:SF4">
    <property type="entry name" value="MEDIATOR OF RNA POLYMERASE II TRANSCRIPTION SUBUNIT 30"/>
    <property type="match status" value="1"/>
</dbReference>
<evidence type="ECO:0000256" key="9">
    <source>
        <dbReference type="ARBA" id="ARBA00031981"/>
    </source>
</evidence>
<dbReference type="Proteomes" id="UP000288716">
    <property type="component" value="Unassembled WGS sequence"/>
</dbReference>
<dbReference type="InterPro" id="IPR021019">
    <property type="entry name" value="Mediator_Med30_met"/>
</dbReference>
<keyword evidence="5" id="KW-0010">Activator</keyword>